<comment type="caution">
    <text evidence="2">The sequence shown here is derived from an EMBL/GenBank/DDBJ whole genome shotgun (WGS) entry which is preliminary data.</text>
</comment>
<gene>
    <name evidence="2" type="ORF">ACFSJU_19130</name>
</gene>
<dbReference type="EMBL" id="JBHUHZ010000005">
    <property type="protein sequence ID" value="MFD2164527.1"/>
    <property type="molecule type" value="Genomic_DNA"/>
</dbReference>
<accession>A0ABW4ZSL0</accession>
<proteinExistence type="predicted"/>
<feature type="region of interest" description="Disordered" evidence="1">
    <location>
        <begin position="1"/>
        <end position="68"/>
    </location>
</feature>
<dbReference type="Proteomes" id="UP001597387">
    <property type="component" value="Unassembled WGS sequence"/>
</dbReference>
<evidence type="ECO:0000313" key="2">
    <source>
        <dbReference type="EMBL" id="MFD2164527.1"/>
    </source>
</evidence>
<feature type="compositionally biased region" description="Basic and acidic residues" evidence="1">
    <location>
        <begin position="38"/>
        <end position="68"/>
    </location>
</feature>
<dbReference type="RefSeq" id="WP_255905583.1">
    <property type="nucleotide sequence ID" value="NZ_JAFMZO010000006.1"/>
</dbReference>
<organism evidence="2 3">
    <name type="scientific">Paradesertivirga mongoliensis</name>
    <dbReference type="NCBI Taxonomy" id="2100740"/>
    <lineage>
        <taxon>Bacteria</taxon>
        <taxon>Pseudomonadati</taxon>
        <taxon>Bacteroidota</taxon>
        <taxon>Sphingobacteriia</taxon>
        <taxon>Sphingobacteriales</taxon>
        <taxon>Sphingobacteriaceae</taxon>
        <taxon>Paradesertivirga</taxon>
    </lineage>
</organism>
<name>A0ABW4ZSL0_9SPHI</name>
<evidence type="ECO:0000256" key="1">
    <source>
        <dbReference type="SAM" id="MobiDB-lite"/>
    </source>
</evidence>
<feature type="compositionally biased region" description="Polar residues" evidence="1">
    <location>
        <begin position="1"/>
        <end position="11"/>
    </location>
</feature>
<protein>
    <submittedName>
        <fullName evidence="2">Uncharacterized protein</fullName>
    </submittedName>
</protein>
<reference evidence="3" key="1">
    <citation type="journal article" date="2019" name="Int. J. Syst. Evol. Microbiol.">
        <title>The Global Catalogue of Microorganisms (GCM) 10K type strain sequencing project: providing services to taxonomists for standard genome sequencing and annotation.</title>
        <authorList>
            <consortium name="The Broad Institute Genomics Platform"/>
            <consortium name="The Broad Institute Genome Sequencing Center for Infectious Disease"/>
            <person name="Wu L."/>
            <person name="Ma J."/>
        </authorList>
    </citation>
    <scope>NUCLEOTIDE SEQUENCE [LARGE SCALE GENOMIC DNA]</scope>
    <source>
        <strain evidence="3">KCTC 42217</strain>
    </source>
</reference>
<evidence type="ECO:0000313" key="3">
    <source>
        <dbReference type="Proteomes" id="UP001597387"/>
    </source>
</evidence>
<sequence>MKVSEKSNGAVHSTEERREEAVQTQTASPKPTAGANGQKDKEPLKLEDGKNPEKLVLPEKVQEPSKDEVKVNEPFIKPALNLESTLKVVNDLHRRCIQRENLLTRINQLEAFEIALIEEGDELESNHFQGCKLMIVDDKNRQFITTTSGLIKLVAEFIHNACLSKLGEIESNIVFPRP</sequence>
<keyword evidence="3" id="KW-1185">Reference proteome</keyword>